<evidence type="ECO:0000256" key="5">
    <source>
        <dbReference type="ARBA" id="ARBA00011245"/>
    </source>
</evidence>
<dbReference type="UniPathway" id="UPA00251">
    <property type="reaction ID" value="UER00319"/>
</dbReference>
<dbReference type="GO" id="GO:0005737">
    <property type="term" value="C:cytoplasm"/>
    <property type="evidence" value="ECO:0007669"/>
    <property type="project" value="UniProtKB-UniRule"/>
</dbReference>
<evidence type="ECO:0000256" key="8">
    <source>
        <dbReference type="ARBA" id="ARBA00048169"/>
    </source>
</evidence>
<feature type="domain" description="Porphobilinogen deaminase C-terminal" evidence="11">
    <location>
        <begin position="227"/>
        <end position="294"/>
    </location>
</feature>
<evidence type="ECO:0000256" key="1">
    <source>
        <dbReference type="ARBA" id="ARBA00001916"/>
    </source>
</evidence>
<dbReference type="Pfam" id="PF01379">
    <property type="entry name" value="Porphobil_deam"/>
    <property type="match status" value="1"/>
</dbReference>
<dbReference type="GO" id="GO:0006782">
    <property type="term" value="P:protoporphyrinogen IX biosynthetic process"/>
    <property type="evidence" value="ECO:0007669"/>
    <property type="project" value="UniProtKB-UniPathway"/>
</dbReference>
<name>A0A1M5VK91_9BACT</name>
<organism evidence="12 13">
    <name type="scientific">Desulfofustis glycolicus DSM 9705</name>
    <dbReference type="NCBI Taxonomy" id="1121409"/>
    <lineage>
        <taxon>Bacteria</taxon>
        <taxon>Pseudomonadati</taxon>
        <taxon>Thermodesulfobacteriota</taxon>
        <taxon>Desulfobulbia</taxon>
        <taxon>Desulfobulbales</taxon>
        <taxon>Desulfocapsaceae</taxon>
        <taxon>Desulfofustis</taxon>
    </lineage>
</organism>
<proteinExistence type="inferred from homology"/>
<keyword evidence="7" id="KW-0627">Porphyrin biosynthesis</keyword>
<dbReference type="SUPFAM" id="SSF54782">
    <property type="entry name" value="Porphobilinogen deaminase (hydroxymethylbilane synthase), C-terminal domain"/>
    <property type="match status" value="1"/>
</dbReference>
<dbReference type="InterPro" id="IPR000860">
    <property type="entry name" value="HemC"/>
</dbReference>
<accession>A0A1M5VK91</accession>
<dbReference type="PIRSF" id="PIRSF001438">
    <property type="entry name" value="4pyrrol_synth_OHMeBilane_synth"/>
    <property type="match status" value="1"/>
</dbReference>
<dbReference type="RefSeq" id="WP_073375238.1">
    <property type="nucleotide sequence ID" value="NZ_FQXS01000008.1"/>
</dbReference>
<dbReference type="OrthoDB" id="9810298at2"/>
<dbReference type="Pfam" id="PF03900">
    <property type="entry name" value="Porphobil_deamC"/>
    <property type="match status" value="1"/>
</dbReference>
<evidence type="ECO:0000313" key="13">
    <source>
        <dbReference type="Proteomes" id="UP000184139"/>
    </source>
</evidence>
<dbReference type="STRING" id="1121409.SAMN02745124_01760"/>
<comment type="pathway">
    <text evidence="3">Porphyrin-containing compound metabolism; protoporphyrin-IX biosynthesis; coproporphyrinogen-III from 5-aminolevulinate: step 2/4.</text>
</comment>
<evidence type="ECO:0000256" key="6">
    <source>
        <dbReference type="ARBA" id="ARBA00022679"/>
    </source>
</evidence>
<comment type="similarity">
    <text evidence="4">Belongs to the HMBS family.</text>
</comment>
<dbReference type="GO" id="GO:0004418">
    <property type="term" value="F:hydroxymethylbilane synthase activity"/>
    <property type="evidence" value="ECO:0007669"/>
    <property type="project" value="UniProtKB-UniRule"/>
</dbReference>
<dbReference type="Gene3D" id="3.30.160.40">
    <property type="entry name" value="Porphobilinogen deaminase, C-terminal domain"/>
    <property type="match status" value="1"/>
</dbReference>
<sequence>MTTITIGTRKSKLAMWQTETVARMLEAHGLKTKITPIETRGDKILDRSIAKIGSKGVFTEELEEQLAGGLTDIAVHSAKDMQSTLPPGFELIAYTEREKSHDVLVSYQSDLRLDGPRSTIVVGTSSVRRVALLRHFYPQVQTVPMRGNLQTRLRKLEDGACDALILAFAGVTRMGYDDLIVHDFPVEQFVPPVGQGCIAVEASQSLPEDKRRLIRACLNHHETELVMRAERAYLKTLEGGCSIPAFAHAALHGDTISLTGGLANLDGSWLLCKTRSGSTEDPEHLGSSLGWDILENNGREVLAAIKAAS</sequence>
<evidence type="ECO:0000256" key="2">
    <source>
        <dbReference type="ARBA" id="ARBA00002869"/>
    </source>
</evidence>
<reference evidence="12 13" key="1">
    <citation type="submission" date="2016-11" db="EMBL/GenBank/DDBJ databases">
        <authorList>
            <person name="Jaros S."/>
            <person name="Januszkiewicz K."/>
            <person name="Wedrychowicz H."/>
        </authorList>
    </citation>
    <scope>NUCLEOTIDE SEQUENCE [LARGE SCALE GENOMIC DNA]</scope>
    <source>
        <strain evidence="12 13">DSM 9705</strain>
    </source>
</reference>
<dbReference type="InterPro" id="IPR022417">
    <property type="entry name" value="Porphobilin_deaminase_N"/>
</dbReference>
<dbReference type="PANTHER" id="PTHR11557:SF0">
    <property type="entry name" value="PORPHOBILINOGEN DEAMINASE"/>
    <property type="match status" value="1"/>
</dbReference>
<evidence type="ECO:0000313" key="12">
    <source>
        <dbReference type="EMBL" id="SHH75651.1"/>
    </source>
</evidence>
<comment type="subunit">
    <text evidence="5">Monomer.</text>
</comment>
<keyword evidence="6" id="KW-0808">Transferase</keyword>
<evidence type="ECO:0000259" key="10">
    <source>
        <dbReference type="Pfam" id="PF01379"/>
    </source>
</evidence>
<dbReference type="EC" id="2.5.1.61" evidence="9"/>
<feature type="domain" description="Porphobilinogen deaminase N-terminal" evidence="10">
    <location>
        <begin position="4"/>
        <end position="204"/>
    </location>
</feature>
<comment type="cofactor">
    <cofactor evidence="1">
        <name>dipyrromethane</name>
        <dbReference type="ChEBI" id="CHEBI:60342"/>
    </cofactor>
</comment>
<protein>
    <recommendedName>
        <fullName evidence="9">Hydroxymethylbilane synthase</fullName>
        <ecNumber evidence="9">2.5.1.61</ecNumber>
    </recommendedName>
</protein>
<evidence type="ECO:0000256" key="9">
    <source>
        <dbReference type="NCBIfam" id="TIGR00212"/>
    </source>
</evidence>
<evidence type="ECO:0000256" key="7">
    <source>
        <dbReference type="ARBA" id="ARBA00023244"/>
    </source>
</evidence>
<dbReference type="Proteomes" id="UP000184139">
    <property type="component" value="Unassembled WGS sequence"/>
</dbReference>
<evidence type="ECO:0000259" key="11">
    <source>
        <dbReference type="Pfam" id="PF03900"/>
    </source>
</evidence>
<dbReference type="PRINTS" id="PR00151">
    <property type="entry name" value="PORPHBDMNASE"/>
</dbReference>
<keyword evidence="13" id="KW-1185">Reference proteome</keyword>
<comment type="catalytic activity">
    <reaction evidence="8">
        <text>4 porphobilinogen + H2O = hydroxymethylbilane + 4 NH4(+)</text>
        <dbReference type="Rhea" id="RHEA:13185"/>
        <dbReference type="ChEBI" id="CHEBI:15377"/>
        <dbReference type="ChEBI" id="CHEBI:28938"/>
        <dbReference type="ChEBI" id="CHEBI:57845"/>
        <dbReference type="ChEBI" id="CHEBI:58126"/>
        <dbReference type="EC" id="2.5.1.61"/>
    </reaction>
</comment>
<dbReference type="SUPFAM" id="SSF53850">
    <property type="entry name" value="Periplasmic binding protein-like II"/>
    <property type="match status" value="1"/>
</dbReference>
<dbReference type="AlphaFoldDB" id="A0A1M5VK91"/>
<dbReference type="InterPro" id="IPR036803">
    <property type="entry name" value="Porphobilinogen_deaminase_C_sf"/>
</dbReference>
<comment type="function">
    <text evidence="2">Tetrapolymerization of the monopyrrole PBG into the hydroxymethylbilane pre-uroporphyrinogen in several discrete steps.</text>
</comment>
<dbReference type="InterPro" id="IPR022418">
    <property type="entry name" value="Porphobilinogen_deaminase_C"/>
</dbReference>
<dbReference type="NCBIfam" id="TIGR00212">
    <property type="entry name" value="hemC"/>
    <property type="match status" value="1"/>
</dbReference>
<dbReference type="Gene3D" id="3.40.190.10">
    <property type="entry name" value="Periplasmic binding protein-like II"/>
    <property type="match status" value="2"/>
</dbReference>
<gene>
    <name evidence="12" type="ORF">SAMN02745124_01760</name>
</gene>
<dbReference type="EMBL" id="FQXS01000008">
    <property type="protein sequence ID" value="SHH75651.1"/>
    <property type="molecule type" value="Genomic_DNA"/>
</dbReference>
<dbReference type="FunFam" id="3.40.190.10:FF:000005">
    <property type="entry name" value="Porphobilinogen deaminase"/>
    <property type="match status" value="1"/>
</dbReference>
<dbReference type="PANTHER" id="PTHR11557">
    <property type="entry name" value="PORPHOBILINOGEN DEAMINASE"/>
    <property type="match status" value="1"/>
</dbReference>
<evidence type="ECO:0000256" key="3">
    <source>
        <dbReference type="ARBA" id="ARBA00004735"/>
    </source>
</evidence>
<evidence type="ECO:0000256" key="4">
    <source>
        <dbReference type="ARBA" id="ARBA00005638"/>
    </source>
</evidence>